<comment type="caution">
    <text evidence="1">The sequence shown here is derived from an EMBL/GenBank/DDBJ whole genome shotgun (WGS) entry which is preliminary data.</text>
</comment>
<organism evidence="1 2">
    <name type="scientific">Vaccinium darrowii</name>
    <dbReference type="NCBI Taxonomy" id="229202"/>
    <lineage>
        <taxon>Eukaryota</taxon>
        <taxon>Viridiplantae</taxon>
        <taxon>Streptophyta</taxon>
        <taxon>Embryophyta</taxon>
        <taxon>Tracheophyta</taxon>
        <taxon>Spermatophyta</taxon>
        <taxon>Magnoliopsida</taxon>
        <taxon>eudicotyledons</taxon>
        <taxon>Gunneridae</taxon>
        <taxon>Pentapetalae</taxon>
        <taxon>asterids</taxon>
        <taxon>Ericales</taxon>
        <taxon>Ericaceae</taxon>
        <taxon>Vaccinioideae</taxon>
        <taxon>Vaccinieae</taxon>
        <taxon>Vaccinium</taxon>
    </lineage>
</organism>
<evidence type="ECO:0000313" key="1">
    <source>
        <dbReference type="EMBL" id="KAH7865192.1"/>
    </source>
</evidence>
<dbReference type="EMBL" id="CM037159">
    <property type="protein sequence ID" value="KAH7865192.1"/>
    <property type="molecule type" value="Genomic_DNA"/>
</dbReference>
<reference evidence="1 2" key="1">
    <citation type="journal article" date="2021" name="Hortic Res">
        <title>High-quality reference genome and annotation aids understanding of berry development for evergreen blueberry (Vaccinium darrowii).</title>
        <authorList>
            <person name="Yu J."/>
            <person name="Hulse-Kemp A.M."/>
            <person name="Babiker E."/>
            <person name="Staton M."/>
        </authorList>
    </citation>
    <scope>NUCLEOTIDE SEQUENCE [LARGE SCALE GENOMIC DNA]</scope>
    <source>
        <strain evidence="2">cv. NJ 8807/NJ 8810</strain>
        <tissue evidence="1">Young leaf</tissue>
    </source>
</reference>
<evidence type="ECO:0000313" key="2">
    <source>
        <dbReference type="Proteomes" id="UP000828048"/>
    </source>
</evidence>
<gene>
    <name evidence="1" type="ORF">Vadar_003383</name>
</gene>
<accession>A0ACB7ZH10</accession>
<keyword evidence="2" id="KW-1185">Reference proteome</keyword>
<sequence length="920" mass="102293">MADELSRSVKLGLNLSKRIYYGKDKYLWPPKPEVAMERSESTLLLPTAPMVYAVISEPSIVDNPDVPSYQPYVHGRCEPPALIPLHMYGITVEVDCYLDTAFVTVSGKWRVHCVMAGKSCDCRIGIPMGEQGSVLGVEVDDGRRSYQTQLTTLEDTKDAEKAVKAKDGFLLKRRIFTVKVPQVEGGSNLFMKVSWSQKLLYQDGQFCLSLPFSFPAYVIPVGKKTIKREKIVLNLNPGTGTQVLLRSSSHRLQELTRQVGKLGFLYEAQVSSWSSSDFFFSYDVSSSDISGGLLLQSASLHDIDQREMFSFYIFPGNGQRRKVFRKEVVFLVDVSGSMKEGPLENAKIALLEVLSKLSPLDSFNIIAFNESTQSFSSLMELATKEAIENATQWISRNFIAEGGTNILLPLNQALEMLAKTSESVPLIFLITDGAVEDERHICSEVKSCLSNGRPICPRISTFGIGSYCNHYFLQMLAEIGRGYYDAAYDVDSINLQIQRLFNTASSSILANISIDAFECLDSLELYPNSIPDLSSESPLIVSGRFHGNFPESCKASGVLPDMSNFIVDLKVQKPKGMPLDRVLARRQIDILTSRAWLTESKELEEKVAKMSIQTGVPSEYSHMILVQTDKEKQASDSVSIQEKVSQPNGKQIIFLRKLGIGFGNLVATAENRPPCNEEIKLHETSEIIAKAAARCCSIFLDRCCCSLPYFPAICPSWRRPNFFDPASSSSQLQIDASKMTLQFVPMSVKLIVAFLFFCGVSLPLRCSGDGRKEKERTLAIIKPDGLAGNYTDKIREIILDSGFSISKEMVVQLDEDTVKSFYAEHSSRSFFQNLVKYMTSGPVLVMVLEKENAVADWRGMIGPTDARNARVTHPHSIRAMCGLDSERNCVHGSDSPDSAGRETSFFFEDLSSVVSKHDEL</sequence>
<proteinExistence type="predicted"/>
<name>A0ACB7ZH10_9ERIC</name>
<dbReference type="Proteomes" id="UP000828048">
    <property type="component" value="Chromosome 9"/>
</dbReference>
<protein>
    <submittedName>
        <fullName evidence="1">Uncharacterized protein</fullName>
    </submittedName>
</protein>